<dbReference type="AlphaFoldDB" id="A0A6M3L3N1"/>
<proteinExistence type="predicted"/>
<protein>
    <submittedName>
        <fullName evidence="1">Uncharacterized protein</fullName>
    </submittedName>
</protein>
<accession>A0A6M3L3N1</accession>
<name>A0A6M3L3N1_9ZZZZ</name>
<dbReference type="EMBL" id="MT142823">
    <property type="protein sequence ID" value="QJA89103.1"/>
    <property type="molecule type" value="Genomic_DNA"/>
</dbReference>
<sequence length="250" mass="27688">MTRYEFVVYTWLTRSQINFDFQSTDEGGRMEWGGMDVPFILPDEGIAIRIEPDSAIDRSVIENSGYRVVDVEGIDLEIDLDTVMKKAVAGNEMSPIDSDLYKDIFFASKGFYSHAPSASSNIPPSISTPVVTTGTASNNVINGTLTCDGGQYCKVRFRWGTTTYTDSLLSLIFPWKFYSLINVFSPNISLSFSLATSAFESLTAWQENKITGSTFSQSLATTPSQVYAYKAEAENKDYSVFGNIRTFVGV</sequence>
<gene>
    <name evidence="1" type="ORF">MM415B02609_0011</name>
</gene>
<reference evidence="1" key="1">
    <citation type="submission" date="2020-03" db="EMBL/GenBank/DDBJ databases">
        <title>The deep terrestrial virosphere.</title>
        <authorList>
            <person name="Holmfeldt K."/>
            <person name="Nilsson E."/>
            <person name="Simone D."/>
            <person name="Lopez-Fernandez M."/>
            <person name="Wu X."/>
            <person name="de Brujin I."/>
            <person name="Lundin D."/>
            <person name="Andersson A."/>
            <person name="Bertilsson S."/>
            <person name="Dopson M."/>
        </authorList>
    </citation>
    <scope>NUCLEOTIDE SEQUENCE</scope>
    <source>
        <strain evidence="1">MM415B02609</strain>
    </source>
</reference>
<organism evidence="1">
    <name type="scientific">viral metagenome</name>
    <dbReference type="NCBI Taxonomy" id="1070528"/>
    <lineage>
        <taxon>unclassified sequences</taxon>
        <taxon>metagenomes</taxon>
        <taxon>organismal metagenomes</taxon>
    </lineage>
</organism>
<evidence type="ECO:0000313" key="1">
    <source>
        <dbReference type="EMBL" id="QJA89103.1"/>
    </source>
</evidence>